<dbReference type="RefSeq" id="WP_010871443.1">
    <property type="nucleotide sequence ID" value="NZ_JADEVV010000028.1"/>
</dbReference>
<protein>
    <submittedName>
        <fullName evidence="1">DUF2862 domain-containing protein</fullName>
    </submittedName>
</protein>
<dbReference type="EMBL" id="JADEVV010000028">
    <property type="protein sequence ID" value="MBE9254352.1"/>
    <property type="molecule type" value="Genomic_DNA"/>
</dbReference>
<dbReference type="Proteomes" id="UP000658720">
    <property type="component" value="Unassembled WGS sequence"/>
</dbReference>
<keyword evidence="2" id="KW-1185">Reference proteome</keyword>
<evidence type="ECO:0000313" key="1">
    <source>
        <dbReference type="EMBL" id="MBE9254352.1"/>
    </source>
</evidence>
<name>A0ABR9VSL6_9SYNC</name>
<comment type="caution">
    <text evidence="1">The sequence shown here is derived from an EMBL/GenBank/DDBJ whole genome shotgun (WGS) entry which is preliminary data.</text>
</comment>
<accession>A0ABR9VSL6</accession>
<dbReference type="InterPro" id="IPR021291">
    <property type="entry name" value="Tsr0524-like"/>
</dbReference>
<reference evidence="1 2" key="1">
    <citation type="submission" date="2020-10" db="EMBL/GenBank/DDBJ databases">
        <authorList>
            <person name="Castelo-Branco R."/>
            <person name="Eusebio N."/>
            <person name="Adriana R."/>
            <person name="Vieira A."/>
            <person name="Brugerolle De Fraissinette N."/>
            <person name="Rezende De Castro R."/>
            <person name="Schneider M.P."/>
            <person name="Vasconcelos V."/>
            <person name="Leao P.N."/>
        </authorList>
    </citation>
    <scope>NUCLEOTIDE SEQUENCE [LARGE SCALE GENOMIC DNA]</scope>
    <source>
        <strain evidence="1 2">LEGE 00031</strain>
    </source>
</reference>
<proteinExistence type="predicted"/>
<dbReference type="Pfam" id="PF11061">
    <property type="entry name" value="Tsr0524-like"/>
    <property type="match status" value="1"/>
</dbReference>
<sequence length="65" mass="7220">MTIEIGQKVKVYRLRDRVSPDVVGKLGKVGVVKDFKMTDGSGIGAVVSFDDRTATWFFEDELKAI</sequence>
<gene>
    <name evidence="1" type="ORF">IQ217_10955</name>
</gene>
<organism evidence="1 2">
    <name type="scientific">Synechocystis salina LEGE 00031</name>
    <dbReference type="NCBI Taxonomy" id="1828736"/>
    <lineage>
        <taxon>Bacteria</taxon>
        <taxon>Bacillati</taxon>
        <taxon>Cyanobacteriota</taxon>
        <taxon>Cyanophyceae</taxon>
        <taxon>Synechococcales</taxon>
        <taxon>Merismopediaceae</taxon>
        <taxon>Synechocystis</taxon>
    </lineage>
</organism>
<evidence type="ECO:0000313" key="2">
    <source>
        <dbReference type="Proteomes" id="UP000658720"/>
    </source>
</evidence>